<evidence type="ECO:0000313" key="3">
    <source>
        <dbReference type="EMBL" id="PQQ09702.1"/>
    </source>
</evidence>
<reference evidence="3 4" key="1">
    <citation type="submission" date="2018-02" db="EMBL/GenBank/DDBJ databases">
        <title>Draft genome of wild Prunus yedoensis var. nudiflora.</title>
        <authorList>
            <person name="Baek S."/>
            <person name="Kim J.-H."/>
            <person name="Choi K."/>
            <person name="Kim G.-B."/>
            <person name="Cho A."/>
            <person name="Jang H."/>
            <person name="Shin C.-H."/>
            <person name="Yu H.-J."/>
            <person name="Mun J.-H."/>
        </authorList>
    </citation>
    <scope>NUCLEOTIDE SEQUENCE [LARGE SCALE GENOMIC DNA]</scope>
    <source>
        <strain evidence="4">cv. Jeju island</strain>
        <tissue evidence="3">Leaf</tissue>
    </source>
</reference>
<organism evidence="3 4">
    <name type="scientific">Prunus yedoensis var. nudiflora</name>
    <dbReference type="NCBI Taxonomy" id="2094558"/>
    <lineage>
        <taxon>Eukaryota</taxon>
        <taxon>Viridiplantae</taxon>
        <taxon>Streptophyta</taxon>
        <taxon>Embryophyta</taxon>
        <taxon>Tracheophyta</taxon>
        <taxon>Spermatophyta</taxon>
        <taxon>Magnoliopsida</taxon>
        <taxon>eudicotyledons</taxon>
        <taxon>Gunneridae</taxon>
        <taxon>Pentapetalae</taxon>
        <taxon>rosids</taxon>
        <taxon>fabids</taxon>
        <taxon>Rosales</taxon>
        <taxon>Rosaceae</taxon>
        <taxon>Amygdaloideae</taxon>
        <taxon>Amygdaleae</taxon>
        <taxon>Prunus</taxon>
    </lineage>
</organism>
<dbReference type="STRING" id="2094558.A0A314YNQ2"/>
<dbReference type="InterPro" id="IPR015915">
    <property type="entry name" value="Kelch-typ_b-propeller"/>
</dbReference>
<keyword evidence="2" id="KW-0812">Transmembrane</keyword>
<dbReference type="SUPFAM" id="SSF117281">
    <property type="entry name" value="Kelch motif"/>
    <property type="match status" value="1"/>
</dbReference>
<name>A0A314YNQ2_PRUYE</name>
<comment type="caution">
    <text evidence="3">The sequence shown here is derived from an EMBL/GenBank/DDBJ whole genome shotgun (WGS) entry which is preliminary data.</text>
</comment>
<evidence type="ECO:0000313" key="4">
    <source>
        <dbReference type="Proteomes" id="UP000250321"/>
    </source>
</evidence>
<protein>
    <submittedName>
        <fullName evidence="3">F-box/kelch-repeat protein SKIP25</fullName>
    </submittedName>
</protein>
<dbReference type="EMBL" id="PJQY01000588">
    <property type="protein sequence ID" value="PQQ09702.1"/>
    <property type="molecule type" value="Genomic_DNA"/>
</dbReference>
<feature type="transmembrane region" description="Helical" evidence="2">
    <location>
        <begin position="332"/>
        <end position="351"/>
    </location>
</feature>
<dbReference type="Proteomes" id="UP000250321">
    <property type="component" value="Unassembled WGS sequence"/>
</dbReference>
<dbReference type="OrthoDB" id="1899182at2759"/>
<dbReference type="PANTHER" id="PTHR47590">
    <property type="entry name" value="F-BOX/KELCH-REPEAT PROTEIN SKIP25"/>
    <property type="match status" value="1"/>
</dbReference>
<keyword evidence="2" id="KW-1133">Transmembrane helix</keyword>
<keyword evidence="2" id="KW-0472">Membrane</keyword>
<evidence type="ECO:0000256" key="2">
    <source>
        <dbReference type="SAM" id="Phobius"/>
    </source>
</evidence>
<gene>
    <name evidence="3" type="ORF">Pyn_28238</name>
</gene>
<proteinExistence type="predicted"/>
<dbReference type="Gene3D" id="2.120.10.80">
    <property type="entry name" value="Kelch-type beta propeller"/>
    <property type="match status" value="1"/>
</dbReference>
<keyword evidence="4" id="KW-1185">Reference proteome</keyword>
<dbReference type="PANTHER" id="PTHR47590:SF7">
    <property type="entry name" value="OS06G0711700 PROTEIN"/>
    <property type="match status" value="1"/>
</dbReference>
<evidence type="ECO:0000256" key="1">
    <source>
        <dbReference type="SAM" id="MobiDB-lite"/>
    </source>
</evidence>
<dbReference type="AlphaFoldDB" id="A0A314YNQ2"/>
<feature type="region of interest" description="Disordered" evidence="1">
    <location>
        <begin position="1"/>
        <end position="26"/>
    </location>
</feature>
<feature type="transmembrane region" description="Helical" evidence="2">
    <location>
        <begin position="372"/>
        <end position="389"/>
    </location>
</feature>
<accession>A0A314YNQ2</accession>
<sequence>MDQEAIQKPKHKKHNQTQASSNETLPLPGLPNHLAQLCLAKINPSILFSVCHSWRRLIYSPSFPPFFSLYALLSPPPDHNPNSPIQFSSLDPISNTWTSLPSPPSDHPLHLLHRHPAFLSRKLPIQTLSVSGCLVLVAATNHQFKPALPRPLVFQPLSNQWSFGPPLPKPRRWCAAGTVRGKVYVASGMGTTYRGDVARSMEEWDMRRKEVSVSWVKKAGLKDGRFSREAVEAIGYRGKLWMVNVKGNAIKEGAVYDVEKDTWQDMPQGMLGGWNGPTATSINDDDDHHDHDAMYVVDESKGVLSKYVDENDCWEVVLDSVVLREAEQVCAGRGRVCVVVLTGLGLWWWMLWRRRQGFGLWSHRRCYKSWRYIYYLGCVGWINFLIALHDSYYE</sequence>